<gene>
    <name evidence="12" type="ORF">EA58_18875</name>
</gene>
<dbReference type="Gene3D" id="1.10.10.10">
    <property type="entry name" value="Winged helix-like DNA-binding domain superfamily/Winged helix DNA-binding domain"/>
    <property type="match status" value="1"/>
</dbReference>
<dbReference type="PROSITE" id="PS51755">
    <property type="entry name" value="OMPR_PHOB"/>
    <property type="match status" value="1"/>
</dbReference>
<evidence type="ECO:0000259" key="10">
    <source>
        <dbReference type="PROSITE" id="PS50110"/>
    </source>
</evidence>
<evidence type="ECO:0000256" key="3">
    <source>
        <dbReference type="ARBA" id="ARBA00022553"/>
    </source>
</evidence>
<organism evidence="12 13">
    <name type="scientific">Photobacterium galatheae</name>
    <dbReference type="NCBI Taxonomy" id="1654360"/>
    <lineage>
        <taxon>Bacteria</taxon>
        <taxon>Pseudomonadati</taxon>
        <taxon>Pseudomonadota</taxon>
        <taxon>Gammaproteobacteria</taxon>
        <taxon>Vibrionales</taxon>
        <taxon>Vibrionaceae</taxon>
        <taxon>Photobacterium</taxon>
    </lineage>
</organism>
<protein>
    <submittedName>
        <fullName evidence="12">Chemotaxis protein CheY</fullName>
    </submittedName>
</protein>
<dbReference type="SMART" id="SM00448">
    <property type="entry name" value="REC"/>
    <property type="match status" value="1"/>
</dbReference>
<dbReference type="InterPro" id="IPR036388">
    <property type="entry name" value="WH-like_DNA-bd_sf"/>
</dbReference>
<keyword evidence="2" id="KW-0963">Cytoplasm</keyword>
<dbReference type="Gene3D" id="3.40.50.2300">
    <property type="match status" value="1"/>
</dbReference>
<dbReference type="PANTHER" id="PTHR48111">
    <property type="entry name" value="REGULATOR OF RPOS"/>
    <property type="match status" value="1"/>
</dbReference>
<dbReference type="InterPro" id="IPR001867">
    <property type="entry name" value="OmpR/PhoB-type_DNA-bd"/>
</dbReference>
<evidence type="ECO:0000256" key="9">
    <source>
        <dbReference type="PROSITE-ProRule" id="PRU01091"/>
    </source>
</evidence>
<keyword evidence="7" id="KW-0804">Transcription</keyword>
<keyword evidence="3 8" id="KW-0597">Phosphoprotein</keyword>
<evidence type="ECO:0000259" key="11">
    <source>
        <dbReference type="PROSITE" id="PS51755"/>
    </source>
</evidence>
<name>A0A066RRH8_9GAMM</name>
<evidence type="ECO:0000256" key="8">
    <source>
        <dbReference type="PROSITE-ProRule" id="PRU00169"/>
    </source>
</evidence>
<evidence type="ECO:0000256" key="2">
    <source>
        <dbReference type="ARBA" id="ARBA00022490"/>
    </source>
</evidence>
<sequence length="245" mass="28334">MVKVRKMQQVRGDDKKYTLMLVEDDQELASLIREFLETHEFRVLTVGNGQDAVSQILEKHPDLVILDIMLPGMSGMDVCRLVREDYKGMILMQTALDDDIDQVMGLELGADDYVIKQVQPRLLLSRVRALLRRMQRNTGEERVESLVVGELHIDLHRRTVFFRNQSVDLTTAEFELLYLLAQQSGEVVSREEIMQQIRGYEYDGLDRSIDRRISRLRRSLDDDPANPQLIKTIRGIGYQLCMSGH</sequence>
<dbReference type="GO" id="GO:0000156">
    <property type="term" value="F:phosphorelay response regulator activity"/>
    <property type="evidence" value="ECO:0007669"/>
    <property type="project" value="TreeGrafter"/>
</dbReference>
<accession>A0A066RRH8</accession>
<evidence type="ECO:0000256" key="5">
    <source>
        <dbReference type="ARBA" id="ARBA00023015"/>
    </source>
</evidence>
<reference evidence="12 13" key="1">
    <citation type="submission" date="2014-04" db="EMBL/GenBank/DDBJ databases">
        <title>Draft genome sequence of Photobacterium halotolerans S2753: a solonamide, ngercheumicin and holomycin producer.</title>
        <authorList>
            <person name="Machado H.R."/>
            <person name="Gram L."/>
        </authorList>
    </citation>
    <scope>NUCLEOTIDE SEQUENCE [LARGE SCALE GENOMIC DNA]</scope>
    <source>
        <strain evidence="12 13">S2753</strain>
    </source>
</reference>
<keyword evidence="4" id="KW-0902">Two-component regulatory system</keyword>
<evidence type="ECO:0000256" key="7">
    <source>
        <dbReference type="ARBA" id="ARBA00023163"/>
    </source>
</evidence>
<dbReference type="STRING" id="1654360.EA58_18875"/>
<dbReference type="PANTHER" id="PTHR48111:SF47">
    <property type="entry name" value="TRANSCRIPTIONAL REGULATORY PROTEIN RSTA"/>
    <property type="match status" value="1"/>
</dbReference>
<dbReference type="InterPro" id="IPR039420">
    <property type="entry name" value="WalR-like"/>
</dbReference>
<evidence type="ECO:0000256" key="1">
    <source>
        <dbReference type="ARBA" id="ARBA00004496"/>
    </source>
</evidence>
<evidence type="ECO:0000256" key="6">
    <source>
        <dbReference type="ARBA" id="ARBA00023125"/>
    </source>
</evidence>
<dbReference type="SMART" id="SM00862">
    <property type="entry name" value="Trans_reg_C"/>
    <property type="match status" value="1"/>
</dbReference>
<proteinExistence type="predicted"/>
<dbReference type="Proteomes" id="UP000027192">
    <property type="component" value="Unassembled WGS sequence"/>
</dbReference>
<feature type="DNA-binding region" description="OmpR/PhoB-type" evidence="9">
    <location>
        <begin position="143"/>
        <end position="242"/>
    </location>
</feature>
<dbReference type="InterPro" id="IPR001789">
    <property type="entry name" value="Sig_transdc_resp-reg_receiver"/>
</dbReference>
<dbReference type="InterPro" id="IPR016032">
    <property type="entry name" value="Sig_transdc_resp-reg_C-effctor"/>
</dbReference>
<feature type="modified residue" description="4-aspartylphosphate" evidence="8">
    <location>
        <position position="67"/>
    </location>
</feature>
<evidence type="ECO:0000313" key="12">
    <source>
        <dbReference type="EMBL" id="KDM90008.1"/>
    </source>
</evidence>
<dbReference type="GO" id="GO:0032993">
    <property type="term" value="C:protein-DNA complex"/>
    <property type="evidence" value="ECO:0007669"/>
    <property type="project" value="TreeGrafter"/>
</dbReference>
<dbReference type="FunFam" id="1.10.10.10:FF:000099">
    <property type="entry name" value="Two-component system response regulator TorR"/>
    <property type="match status" value="1"/>
</dbReference>
<dbReference type="PROSITE" id="PS50110">
    <property type="entry name" value="RESPONSE_REGULATORY"/>
    <property type="match status" value="1"/>
</dbReference>
<evidence type="ECO:0000313" key="13">
    <source>
        <dbReference type="Proteomes" id="UP000027192"/>
    </source>
</evidence>
<keyword evidence="13" id="KW-1185">Reference proteome</keyword>
<dbReference type="SUPFAM" id="SSF52172">
    <property type="entry name" value="CheY-like"/>
    <property type="match status" value="1"/>
</dbReference>
<dbReference type="Gene3D" id="6.10.250.690">
    <property type="match status" value="1"/>
</dbReference>
<dbReference type="Pfam" id="PF00072">
    <property type="entry name" value="Response_reg"/>
    <property type="match status" value="1"/>
</dbReference>
<dbReference type="Pfam" id="PF00486">
    <property type="entry name" value="Trans_reg_C"/>
    <property type="match status" value="1"/>
</dbReference>
<evidence type="ECO:0000256" key="4">
    <source>
        <dbReference type="ARBA" id="ARBA00023012"/>
    </source>
</evidence>
<dbReference type="EMBL" id="JMIB01000038">
    <property type="protein sequence ID" value="KDM90008.1"/>
    <property type="molecule type" value="Genomic_DNA"/>
</dbReference>
<dbReference type="CDD" id="cd00383">
    <property type="entry name" value="trans_reg_C"/>
    <property type="match status" value="1"/>
</dbReference>
<dbReference type="GO" id="GO:0005829">
    <property type="term" value="C:cytosol"/>
    <property type="evidence" value="ECO:0007669"/>
    <property type="project" value="TreeGrafter"/>
</dbReference>
<keyword evidence="5" id="KW-0805">Transcription regulation</keyword>
<dbReference type="RefSeq" id="WP_235199646.1">
    <property type="nucleotide sequence ID" value="NZ_JAGSGC010000008.1"/>
</dbReference>
<dbReference type="SUPFAM" id="SSF46894">
    <property type="entry name" value="C-terminal effector domain of the bipartite response regulators"/>
    <property type="match status" value="1"/>
</dbReference>
<keyword evidence="6 9" id="KW-0238">DNA-binding</keyword>
<dbReference type="GO" id="GO:0000976">
    <property type="term" value="F:transcription cis-regulatory region binding"/>
    <property type="evidence" value="ECO:0007669"/>
    <property type="project" value="TreeGrafter"/>
</dbReference>
<comment type="subcellular location">
    <subcellularLocation>
        <location evidence="1">Cytoplasm</location>
    </subcellularLocation>
</comment>
<feature type="domain" description="Response regulatory" evidence="10">
    <location>
        <begin position="18"/>
        <end position="131"/>
    </location>
</feature>
<feature type="domain" description="OmpR/PhoB-type" evidence="11">
    <location>
        <begin position="143"/>
        <end position="242"/>
    </location>
</feature>
<dbReference type="AlphaFoldDB" id="A0A066RRH8"/>
<comment type="caution">
    <text evidence="12">The sequence shown here is derived from an EMBL/GenBank/DDBJ whole genome shotgun (WGS) entry which is preliminary data.</text>
</comment>
<dbReference type="GO" id="GO:0006355">
    <property type="term" value="P:regulation of DNA-templated transcription"/>
    <property type="evidence" value="ECO:0007669"/>
    <property type="project" value="InterPro"/>
</dbReference>
<dbReference type="InterPro" id="IPR011006">
    <property type="entry name" value="CheY-like_superfamily"/>
</dbReference>